<gene>
    <name evidence="30" type="primary">topA</name>
    <name evidence="30" type="ORF">Bhyg_00115</name>
</gene>
<dbReference type="NCBIfam" id="TIGR00732">
    <property type="entry name" value="dprA"/>
    <property type="match status" value="1"/>
</dbReference>
<dbReference type="InterPro" id="IPR036249">
    <property type="entry name" value="Thioredoxin-like_sf"/>
</dbReference>
<dbReference type="Gene3D" id="1.10.10.350">
    <property type="match status" value="1"/>
</dbReference>
<evidence type="ECO:0000256" key="8">
    <source>
        <dbReference type="ARBA" id="ARBA00022723"/>
    </source>
</evidence>
<dbReference type="Pfam" id="PF02481">
    <property type="entry name" value="DNA_processg_A"/>
    <property type="match status" value="1"/>
</dbReference>
<proteinExistence type="inferred from homology"/>
<keyword evidence="14" id="KW-0049">Antioxidant</keyword>
<dbReference type="InterPro" id="IPR013766">
    <property type="entry name" value="Thioredoxin_domain"/>
</dbReference>
<dbReference type="PANTHER" id="PTHR42785">
    <property type="entry name" value="DNA TOPOISOMERASE, TYPE IA, CORE"/>
    <property type="match status" value="1"/>
</dbReference>
<dbReference type="InterPro" id="IPR019479">
    <property type="entry name" value="Peroxiredoxin_C"/>
</dbReference>
<evidence type="ECO:0000256" key="19">
    <source>
        <dbReference type="ARBA" id="ARBA00023146"/>
    </source>
</evidence>
<dbReference type="GO" id="GO:0004818">
    <property type="term" value="F:glutamate-tRNA ligase activity"/>
    <property type="evidence" value="ECO:0007669"/>
    <property type="project" value="InterPro"/>
</dbReference>
<evidence type="ECO:0000256" key="13">
    <source>
        <dbReference type="ARBA" id="ARBA00022842"/>
    </source>
</evidence>
<dbReference type="InterPro" id="IPR004527">
    <property type="entry name" value="Glu-tRNA-ligase_bac/mito"/>
</dbReference>
<name>A0A9Q0S688_9DIPT</name>
<dbReference type="OrthoDB" id="38765at2759"/>
<dbReference type="Gene3D" id="3.40.30.10">
    <property type="entry name" value="Glutaredoxin"/>
    <property type="match status" value="1"/>
</dbReference>
<dbReference type="Gene3D" id="1.10.290.10">
    <property type="entry name" value="Topoisomerase I, domain 4"/>
    <property type="match status" value="1"/>
</dbReference>
<keyword evidence="12" id="KW-0067">ATP-binding</keyword>
<dbReference type="GO" id="GO:0000049">
    <property type="term" value="F:tRNA binding"/>
    <property type="evidence" value="ECO:0007669"/>
    <property type="project" value="InterPro"/>
</dbReference>
<dbReference type="PROSITE" id="PS51352">
    <property type="entry name" value="THIOREDOXIN_2"/>
    <property type="match status" value="1"/>
</dbReference>
<dbReference type="InterPro" id="IPR013498">
    <property type="entry name" value="Topo_IA_Znf"/>
</dbReference>
<dbReference type="GO" id="GO:0003917">
    <property type="term" value="F:DNA topoisomerase type I (single strand cut, ATP-independent) activity"/>
    <property type="evidence" value="ECO:0007669"/>
    <property type="project" value="UniProtKB-EC"/>
</dbReference>
<dbReference type="SMART" id="SM00437">
    <property type="entry name" value="TOP1Ac"/>
    <property type="match status" value="1"/>
</dbReference>
<evidence type="ECO:0000256" key="4">
    <source>
        <dbReference type="ARBA" id="ARBA00012891"/>
    </source>
</evidence>
<evidence type="ECO:0000256" key="9">
    <source>
        <dbReference type="ARBA" id="ARBA00022741"/>
    </source>
</evidence>
<keyword evidence="18" id="KW-0238">DNA-binding</keyword>
<dbReference type="EMBL" id="WJQU01000001">
    <property type="protein sequence ID" value="KAJ6644920.1"/>
    <property type="molecule type" value="Genomic_DNA"/>
</dbReference>
<keyword evidence="8" id="KW-0479">Metal-binding</keyword>
<dbReference type="SUPFAM" id="SSF48163">
    <property type="entry name" value="An anticodon-binding domain of class I aminoacyl-tRNA synthetases"/>
    <property type="match status" value="1"/>
</dbReference>
<dbReference type="Pfam" id="PF00578">
    <property type="entry name" value="AhpC-TSA"/>
    <property type="match status" value="1"/>
</dbReference>
<comment type="catalytic activity">
    <reaction evidence="1">
        <text>ATP-independent breakage of single-stranded DNA, followed by passage and rejoining.</text>
        <dbReference type="EC" id="5.6.2.1"/>
    </reaction>
</comment>
<dbReference type="InterPro" id="IPR013826">
    <property type="entry name" value="Topo_IA_cen_sub3"/>
</dbReference>
<keyword evidence="31" id="KW-1185">Reference proteome</keyword>
<dbReference type="Gene3D" id="3.40.50.140">
    <property type="match status" value="1"/>
</dbReference>
<keyword evidence="5" id="KW-0963">Cytoplasm</keyword>
<dbReference type="PROSITE" id="PS00178">
    <property type="entry name" value="AA_TRNA_LIGASE_I"/>
    <property type="match status" value="1"/>
</dbReference>
<keyword evidence="9" id="KW-0547">Nucleotide-binding</keyword>
<evidence type="ECO:0000256" key="17">
    <source>
        <dbReference type="ARBA" id="ARBA00023029"/>
    </source>
</evidence>
<dbReference type="Gene3D" id="1.10.460.10">
    <property type="entry name" value="Topoisomerase I, domain 2"/>
    <property type="match status" value="1"/>
</dbReference>
<keyword evidence="16" id="KW-0560">Oxidoreductase</keyword>
<dbReference type="SUPFAM" id="SSF52833">
    <property type="entry name" value="Thioredoxin-like"/>
    <property type="match status" value="1"/>
</dbReference>
<dbReference type="InterPro" id="IPR028612">
    <property type="entry name" value="Topoisom_1_IA"/>
</dbReference>
<dbReference type="Pfam" id="PF10417">
    <property type="entry name" value="1-cysPrx_C"/>
    <property type="match status" value="1"/>
</dbReference>
<evidence type="ECO:0000256" key="5">
    <source>
        <dbReference type="ARBA" id="ARBA00022490"/>
    </source>
</evidence>
<evidence type="ECO:0000313" key="30">
    <source>
        <dbReference type="EMBL" id="KAJ6644920.1"/>
    </source>
</evidence>
<keyword evidence="11" id="KW-0862">Zinc</keyword>
<comment type="similarity">
    <text evidence="3">Belongs to the type IA topoisomerase family.</text>
</comment>
<keyword evidence="13" id="KW-0460">Magnesium</keyword>
<reference evidence="30" key="1">
    <citation type="submission" date="2022-07" db="EMBL/GenBank/DDBJ databases">
        <authorList>
            <person name="Trinca V."/>
            <person name="Uliana J.V.C."/>
            <person name="Torres T.T."/>
            <person name="Ward R.J."/>
            <person name="Monesi N."/>
        </authorList>
    </citation>
    <scope>NUCLEOTIDE SEQUENCE</scope>
    <source>
        <strain evidence="30">HSMRA1968</strain>
        <tissue evidence="30">Whole embryos</tissue>
    </source>
</reference>
<dbReference type="PROSITE" id="PS50880">
    <property type="entry name" value="TOPRIM"/>
    <property type="match status" value="1"/>
</dbReference>
<evidence type="ECO:0000256" key="11">
    <source>
        <dbReference type="ARBA" id="ARBA00022833"/>
    </source>
</evidence>
<dbReference type="Pfam" id="PF00749">
    <property type="entry name" value="tRNA-synt_1c"/>
    <property type="match status" value="1"/>
</dbReference>
<evidence type="ECO:0000256" key="21">
    <source>
        <dbReference type="ARBA" id="ARBA00023235"/>
    </source>
</evidence>
<dbReference type="GO" id="GO:0005737">
    <property type="term" value="C:cytoplasm"/>
    <property type="evidence" value="ECO:0007669"/>
    <property type="project" value="UniProtKB-SubCell"/>
</dbReference>
<dbReference type="Gene3D" id="2.70.20.10">
    <property type="entry name" value="Topoisomerase I, domain 3"/>
    <property type="match status" value="1"/>
</dbReference>
<accession>A0A9Q0S688</accession>
<dbReference type="SMART" id="SM00436">
    <property type="entry name" value="TOP1Bc"/>
    <property type="match status" value="1"/>
</dbReference>
<evidence type="ECO:0000256" key="12">
    <source>
        <dbReference type="ARBA" id="ARBA00022840"/>
    </source>
</evidence>
<dbReference type="Pfam" id="PF01131">
    <property type="entry name" value="Topoisom_bac"/>
    <property type="match status" value="1"/>
</dbReference>
<comment type="subcellular location">
    <subcellularLocation>
        <location evidence="2">Cytoplasm</location>
    </subcellularLocation>
</comment>
<keyword evidence="21" id="KW-0413">Isomerase</keyword>
<dbReference type="PANTHER" id="PTHR42785:SF1">
    <property type="entry name" value="DNA TOPOISOMERASE"/>
    <property type="match status" value="1"/>
</dbReference>
<evidence type="ECO:0000256" key="10">
    <source>
        <dbReference type="ARBA" id="ARBA00022771"/>
    </source>
</evidence>
<evidence type="ECO:0000256" key="7">
    <source>
        <dbReference type="ARBA" id="ARBA00022598"/>
    </source>
</evidence>
<dbReference type="InterPro" id="IPR014729">
    <property type="entry name" value="Rossmann-like_a/b/a_fold"/>
</dbReference>
<keyword evidence="19" id="KW-0030">Aminoacyl-tRNA synthetase</keyword>
<dbReference type="PROSITE" id="PS00396">
    <property type="entry name" value="TOPO_IA_1"/>
    <property type="match status" value="1"/>
</dbReference>
<dbReference type="SUPFAM" id="SSF57783">
    <property type="entry name" value="Zinc beta-ribbon"/>
    <property type="match status" value="1"/>
</dbReference>
<dbReference type="Gene3D" id="3.30.65.10">
    <property type="entry name" value="Bacterial Topoisomerase I, domain 1"/>
    <property type="match status" value="1"/>
</dbReference>
<evidence type="ECO:0000256" key="18">
    <source>
        <dbReference type="ARBA" id="ARBA00023125"/>
    </source>
</evidence>
<keyword evidence="22" id="KW-0676">Redox-active center</keyword>
<dbReference type="Gene3D" id="3.40.50.620">
    <property type="entry name" value="HUPs"/>
    <property type="match status" value="1"/>
</dbReference>
<evidence type="ECO:0000256" key="26">
    <source>
        <dbReference type="ARBA" id="ARBA00032877"/>
    </source>
</evidence>
<dbReference type="CDD" id="cd03015">
    <property type="entry name" value="PRX_Typ2cys"/>
    <property type="match status" value="1"/>
</dbReference>
<dbReference type="GO" id="GO:0006265">
    <property type="term" value="P:DNA topological change"/>
    <property type="evidence" value="ECO:0007669"/>
    <property type="project" value="InterPro"/>
</dbReference>
<evidence type="ECO:0000259" key="29">
    <source>
        <dbReference type="PROSITE" id="PS52039"/>
    </source>
</evidence>
<dbReference type="InterPro" id="IPR000866">
    <property type="entry name" value="AhpC/TSA"/>
</dbReference>
<dbReference type="GO" id="GO:0008270">
    <property type="term" value="F:zinc ion binding"/>
    <property type="evidence" value="ECO:0007669"/>
    <property type="project" value="UniProtKB-KW"/>
</dbReference>
<dbReference type="InterPro" id="IPR020058">
    <property type="entry name" value="Glu/Gln-tRNA-synth_Ib_cat-dom"/>
</dbReference>
<evidence type="ECO:0000256" key="3">
    <source>
        <dbReference type="ARBA" id="ARBA00009446"/>
    </source>
</evidence>
<dbReference type="SUPFAM" id="SSF56712">
    <property type="entry name" value="Prokaryotic type I DNA topoisomerase"/>
    <property type="match status" value="1"/>
</dbReference>
<keyword evidence="17" id="KW-0799">Topoisomerase</keyword>
<dbReference type="InterPro" id="IPR013497">
    <property type="entry name" value="Topo_IA_cen"/>
</dbReference>
<dbReference type="Proteomes" id="UP001151699">
    <property type="component" value="Chromosome A"/>
</dbReference>
<evidence type="ECO:0000259" key="28">
    <source>
        <dbReference type="PROSITE" id="PS51352"/>
    </source>
</evidence>
<dbReference type="InterPro" id="IPR013825">
    <property type="entry name" value="Topo_IA_cen_sub2"/>
</dbReference>
<evidence type="ECO:0000259" key="27">
    <source>
        <dbReference type="PROSITE" id="PS50880"/>
    </source>
</evidence>
<evidence type="ECO:0000256" key="24">
    <source>
        <dbReference type="ARBA" id="ARBA00031985"/>
    </source>
</evidence>
<dbReference type="CDD" id="cd00186">
    <property type="entry name" value="TOP1Ac"/>
    <property type="match status" value="1"/>
</dbReference>
<dbReference type="Gene3D" id="3.40.50.450">
    <property type="match status" value="1"/>
</dbReference>
<dbReference type="InterPro" id="IPR023406">
    <property type="entry name" value="Topo_IA_AS"/>
</dbReference>
<dbReference type="InterPro" id="IPR006171">
    <property type="entry name" value="TOPRIM_dom"/>
</dbReference>
<dbReference type="HAMAP" id="MF_00022">
    <property type="entry name" value="Glu_tRNA_synth_type1"/>
    <property type="match status" value="1"/>
</dbReference>
<dbReference type="GO" id="GO:0005694">
    <property type="term" value="C:chromosome"/>
    <property type="evidence" value="ECO:0007669"/>
    <property type="project" value="InterPro"/>
</dbReference>
<keyword evidence="6" id="KW-0575">Peroxidase</keyword>
<keyword evidence="15" id="KW-0648">Protein biosynthesis</keyword>
<sequence length="1699" mass="192837">EFIMQVFVGKAAPDFTAKAIMPDNSIESKFNLRSYANDHKVVLFFYPLNFTFVCPSEIIAFNNRLGEFTDRNTKLIAISIDSHFSHLAWKNTPYNKGGVGNIQFPMVSDIDKTATEYYNILHEEGMALRGTFIIDEEFIVRHLSVNDLPLGRNVDETLRIIDAIEFNAKHGEVCPAGWQKGEEGINPSHKGIAHYLASNAEKFDKLQDPWTKETIDILRLIRSENVGPRTFWGLIEVFGSASIAIENIQEFSLRGGRIKPLKVSSQNEAIKELDLVQQNNARIITYQSASYSKLLAEIFDPPPVLSYKGNIELLSHEKCLAMVGARNASASGRAFASKLAHNLVELGYITVSGLARGIDTVVHQANISKTIGVIAGGIDHVYPSENIKLFEQIEKNGLIIAELPIGSRPLAQHFPQRNRLISGLSLGTVVVEAGLKSGSLITARFALQQNREVFAVPGFPLDPRCQGSNKLIKEGAHIVESVEDIVSNLPSFAKMINIDKNIAQDSAENKPFKTLNKKYVDLVTNDMRCQVKELLSATPVGFDCLHNETQLPLPIIYMIILELELAGKAVRYADKAQKYVEIITKEAAKAEAIYLATDPDREGEAISWHVAEIIKEQNLAKSDNFFKRIAFNEITKKSILQAIKRPRNIDINLVNAQQARRALDYLVGFTLSPLLWRKLPGCKSAGRVQSVALRLVCEREDEIERFKAQEYWDIALNFQNSKKDLFLARLTHVNGQKLEKFTIANETTANDLVKKIIQQNFHVAVLEKKQQKRQPQPPFITSSLQQEAARKLGFTAKKTMQIAQKLYEGLDIGKETVGLITYMRTDGITLASEAVEQVRNLIQKNFGDKYLPKVPRIYKSRAKNAQEAHEAIRPTDINLTPESLKDKLEKDYYRLYELIWKRTMACQMENVVMDLVIAQIDTENKEFSARATGSVIAFDGFYKIYREGIDDEIEEESKLLPPLKEGEKLVIESVSPKQHFTEAPPRYSEASLVKKLEELGIGRPSTYASIISVLQERKYVVVSKKRFIPQELGRLATVFLLGFFKKYVEYDFTADLENDLDEVAEGKIEWKNLLKNFWDGFNNNVETVSEKKISDIITYVEKALDYHLFGDKQENDHARNCLVCVTGKLGLKLGKFGAFLACSNYPECKYKKQITAAGGDSEDSLIEENKLLGKSQDNLEVFLKKGPYGFYVQFGERTVKEEKPKRASLSAGIKPQDVTLDIALQLLSLPKKLCEYPGSKDEVILAVRKNQASKSMKKVITRFAPSPTGMLHIGNSRTALINWLYARKHNGEFILRFDDTDLERSTDEYKKTLEQDLRFLGLHWDQTFAQSTRLERYEFIKTLLLEQKRLYPCFETPEELGLKRKVQLSQGLPPIYDRTSLRLSSKQITDYLQQGRKPHYRFLISYTPIIWQDLIKGEIKYEGEKLSDPIVVRENGSMTYMLCSVIDDIDYFITDIIRGEDHVSNTAIQVQMFEALGAKVPNLAHLSLVIARDEKISKRVGGFDITSFRDKIGLEAMAINSFFALIGSSLSVTPFKNLEQLVENFNIRNMSKSPTTYLPEELARLNHKLLINLEFNEIKERLQEMNCEQVTEQFWLTVRSNLQKLADIREWWDICYSPLKLPGLDKSFLNQAANLLNPEPITIDSWHIWTKKIMEVTGRKGKDVFLPLRMAITGMKSGPEMSAILSLLSRDEIVRRLRN</sequence>
<organism evidence="30 31">
    <name type="scientific">Pseudolycoriella hygida</name>
    <dbReference type="NCBI Taxonomy" id="35572"/>
    <lineage>
        <taxon>Eukaryota</taxon>
        <taxon>Metazoa</taxon>
        <taxon>Ecdysozoa</taxon>
        <taxon>Arthropoda</taxon>
        <taxon>Hexapoda</taxon>
        <taxon>Insecta</taxon>
        <taxon>Pterygota</taxon>
        <taxon>Neoptera</taxon>
        <taxon>Endopterygota</taxon>
        <taxon>Diptera</taxon>
        <taxon>Nematocera</taxon>
        <taxon>Sciaroidea</taxon>
        <taxon>Sciaridae</taxon>
        <taxon>Pseudolycoriella</taxon>
    </lineage>
</organism>
<evidence type="ECO:0000313" key="31">
    <source>
        <dbReference type="Proteomes" id="UP001151699"/>
    </source>
</evidence>
<dbReference type="InterPro" id="IPR008925">
    <property type="entry name" value="aa_tRNA-synth_I_cd-bd_sf"/>
</dbReference>
<feature type="non-terminal residue" evidence="30">
    <location>
        <position position="1"/>
    </location>
</feature>
<dbReference type="Pfam" id="PF19269">
    <property type="entry name" value="Anticodon_2"/>
    <property type="match status" value="1"/>
</dbReference>
<evidence type="ECO:0000256" key="20">
    <source>
        <dbReference type="ARBA" id="ARBA00023157"/>
    </source>
</evidence>
<dbReference type="InterPro" id="IPR023405">
    <property type="entry name" value="Topo_IA_core_domain"/>
</dbReference>
<dbReference type="EC" id="5.6.2.1" evidence="4"/>
<dbReference type="Pfam" id="PF13368">
    <property type="entry name" value="Toprim_C_rpt"/>
    <property type="match status" value="1"/>
</dbReference>
<dbReference type="InterPro" id="IPR003602">
    <property type="entry name" value="Topo_IA_DNA-bd_dom"/>
</dbReference>
<dbReference type="SMART" id="SM00493">
    <property type="entry name" value="TOPRIM"/>
    <property type="match status" value="1"/>
</dbReference>
<dbReference type="InterPro" id="IPR001412">
    <property type="entry name" value="aa-tRNA-synth_I_CS"/>
</dbReference>
<dbReference type="InterPro" id="IPR020751">
    <property type="entry name" value="aa-tRNA-synth_I_codon-bd_sub2"/>
</dbReference>
<dbReference type="GO" id="GO:0003677">
    <property type="term" value="F:DNA binding"/>
    <property type="evidence" value="ECO:0007669"/>
    <property type="project" value="UniProtKB-KW"/>
</dbReference>
<keyword evidence="20" id="KW-1015">Disulfide bond</keyword>
<evidence type="ECO:0000256" key="2">
    <source>
        <dbReference type="ARBA" id="ARBA00004496"/>
    </source>
</evidence>
<evidence type="ECO:0000256" key="22">
    <source>
        <dbReference type="ARBA" id="ARBA00023284"/>
    </source>
</evidence>
<dbReference type="GO" id="GO:0006424">
    <property type="term" value="P:glutamyl-tRNA aminoacylation"/>
    <property type="evidence" value="ECO:0007669"/>
    <property type="project" value="InterPro"/>
</dbReference>
<keyword evidence="10" id="KW-0863">Zinc-finger</keyword>
<evidence type="ECO:0000256" key="14">
    <source>
        <dbReference type="ARBA" id="ARBA00022862"/>
    </source>
</evidence>
<keyword evidence="7" id="KW-0436">Ligase</keyword>
<comment type="caution">
    <text evidence="30">The sequence shown here is derived from an EMBL/GenBank/DDBJ whole genome shotgun (WGS) entry which is preliminary data.</text>
</comment>
<dbReference type="PRINTS" id="PR00417">
    <property type="entry name" value="PRTPISMRASEI"/>
</dbReference>
<evidence type="ECO:0000256" key="23">
    <source>
        <dbReference type="ARBA" id="ARBA00030003"/>
    </source>
</evidence>
<dbReference type="SUPFAM" id="SSF102405">
    <property type="entry name" value="MCP/YpsA-like"/>
    <property type="match status" value="1"/>
</dbReference>
<dbReference type="Pfam" id="PF21102">
    <property type="entry name" value="DprA_N"/>
    <property type="match status" value="1"/>
</dbReference>
<protein>
    <recommendedName>
        <fullName evidence="4">DNA topoisomerase</fullName>
        <ecNumber evidence="4">5.6.2.1</ecNumber>
    </recommendedName>
    <alternativeName>
        <fullName evidence="26">Omega-protein</fullName>
    </alternativeName>
    <alternativeName>
        <fullName evidence="25">Relaxing enzyme</fullName>
    </alternativeName>
    <alternativeName>
        <fullName evidence="23">Swivelase</fullName>
    </alternativeName>
    <alternativeName>
        <fullName evidence="24">Untwisting enzyme</fullName>
    </alternativeName>
</protein>
<dbReference type="InterPro" id="IPR045462">
    <property type="entry name" value="aa-tRNA-synth_I_cd-bd"/>
</dbReference>
<evidence type="ECO:0000256" key="16">
    <source>
        <dbReference type="ARBA" id="ARBA00023002"/>
    </source>
</evidence>
<dbReference type="NCBIfam" id="TIGR00464">
    <property type="entry name" value="gltX_bact"/>
    <property type="match status" value="1"/>
</dbReference>
<feature type="domain" description="Topo IA-type catalytic" evidence="29">
    <location>
        <begin position="650"/>
        <end position="1085"/>
    </location>
</feature>
<evidence type="ECO:0000256" key="6">
    <source>
        <dbReference type="ARBA" id="ARBA00022559"/>
    </source>
</evidence>
<dbReference type="PROSITE" id="PS52039">
    <property type="entry name" value="TOPO_IA_2"/>
    <property type="match status" value="1"/>
</dbReference>
<dbReference type="InterPro" id="IPR003601">
    <property type="entry name" value="Topo_IA_2"/>
</dbReference>
<evidence type="ECO:0000256" key="1">
    <source>
        <dbReference type="ARBA" id="ARBA00000213"/>
    </source>
</evidence>
<evidence type="ECO:0000256" key="15">
    <source>
        <dbReference type="ARBA" id="ARBA00022917"/>
    </source>
</evidence>
<evidence type="ECO:0000256" key="25">
    <source>
        <dbReference type="ARBA" id="ARBA00032235"/>
    </source>
</evidence>
<dbReference type="GO" id="GO:0005524">
    <property type="term" value="F:ATP binding"/>
    <property type="evidence" value="ECO:0007669"/>
    <property type="project" value="UniProtKB-KW"/>
</dbReference>
<dbReference type="SUPFAM" id="SSF52374">
    <property type="entry name" value="Nucleotidylyl transferase"/>
    <property type="match status" value="1"/>
</dbReference>
<dbReference type="InterPro" id="IPR025589">
    <property type="entry name" value="Toprim_C_rpt"/>
</dbReference>
<dbReference type="InterPro" id="IPR057666">
    <property type="entry name" value="DrpA_SLOG"/>
</dbReference>
<dbReference type="Pfam" id="PF01751">
    <property type="entry name" value="Toprim"/>
    <property type="match status" value="1"/>
</dbReference>
<dbReference type="InterPro" id="IPR013824">
    <property type="entry name" value="Topo_IA_cen_sub1"/>
</dbReference>
<feature type="domain" description="Thioredoxin" evidence="28">
    <location>
        <begin position="6"/>
        <end position="166"/>
    </location>
</feature>
<dbReference type="InterPro" id="IPR000380">
    <property type="entry name" value="Topo_IA"/>
</dbReference>
<dbReference type="NCBIfam" id="TIGR01051">
    <property type="entry name" value="topA_bact"/>
    <property type="match status" value="1"/>
</dbReference>
<dbReference type="HAMAP" id="MF_00952">
    <property type="entry name" value="Topoisom_1_prok"/>
    <property type="match status" value="1"/>
</dbReference>
<dbReference type="FunFam" id="3.40.30.10:FF:000002">
    <property type="entry name" value="Alkyl hydroperoxide reductase C"/>
    <property type="match status" value="1"/>
</dbReference>
<feature type="domain" description="Toprim" evidence="27">
    <location>
        <begin position="555"/>
        <end position="629"/>
    </location>
</feature>
<dbReference type="InterPro" id="IPR005733">
    <property type="entry name" value="TopoI_bac-type"/>
</dbReference>
<dbReference type="GO" id="GO:0051920">
    <property type="term" value="F:peroxiredoxin activity"/>
    <property type="evidence" value="ECO:0007669"/>
    <property type="project" value="InterPro"/>
</dbReference>
<dbReference type="Pfam" id="PF01396">
    <property type="entry name" value="Zn_ribbon_Top1"/>
    <property type="match status" value="1"/>
</dbReference>